<dbReference type="AlphaFoldDB" id="A0A8X6RKJ8"/>
<evidence type="ECO:0000313" key="1">
    <source>
        <dbReference type="EMBL" id="GFX93261.1"/>
    </source>
</evidence>
<name>A0A8X6RKJ8_TRICX</name>
<accession>A0A8X6RKJ8</accession>
<organism evidence="1 2">
    <name type="scientific">Trichonephila clavipes</name>
    <name type="common">Golden silk orbweaver</name>
    <name type="synonym">Nephila clavipes</name>
    <dbReference type="NCBI Taxonomy" id="2585209"/>
    <lineage>
        <taxon>Eukaryota</taxon>
        <taxon>Metazoa</taxon>
        <taxon>Ecdysozoa</taxon>
        <taxon>Arthropoda</taxon>
        <taxon>Chelicerata</taxon>
        <taxon>Arachnida</taxon>
        <taxon>Araneae</taxon>
        <taxon>Araneomorphae</taxon>
        <taxon>Entelegynae</taxon>
        <taxon>Araneoidea</taxon>
        <taxon>Nephilidae</taxon>
        <taxon>Trichonephila</taxon>
    </lineage>
</organism>
<proteinExistence type="predicted"/>
<gene>
    <name evidence="1" type="ORF">TNCV_4761401</name>
</gene>
<dbReference type="EMBL" id="BMAU01021172">
    <property type="protein sequence ID" value="GFX93261.1"/>
    <property type="molecule type" value="Genomic_DNA"/>
</dbReference>
<dbReference type="Proteomes" id="UP000887159">
    <property type="component" value="Unassembled WGS sequence"/>
</dbReference>
<keyword evidence="2" id="KW-1185">Reference proteome</keyword>
<reference evidence="1" key="1">
    <citation type="submission" date="2020-08" db="EMBL/GenBank/DDBJ databases">
        <title>Multicomponent nature underlies the extraordinary mechanical properties of spider dragline silk.</title>
        <authorList>
            <person name="Kono N."/>
            <person name="Nakamura H."/>
            <person name="Mori M."/>
            <person name="Yoshida Y."/>
            <person name="Ohtoshi R."/>
            <person name="Malay A.D."/>
            <person name="Moran D.A.P."/>
            <person name="Tomita M."/>
            <person name="Numata K."/>
            <person name="Arakawa K."/>
        </authorList>
    </citation>
    <scope>NUCLEOTIDE SEQUENCE</scope>
</reference>
<comment type="caution">
    <text evidence="1">The sequence shown here is derived from an EMBL/GenBank/DDBJ whole genome shotgun (WGS) entry which is preliminary data.</text>
</comment>
<evidence type="ECO:0000313" key="2">
    <source>
        <dbReference type="Proteomes" id="UP000887159"/>
    </source>
</evidence>
<sequence length="166" mass="19059">MNPGNLNTLPDYSELRTQWNLKIQSSVSIIKAGEIIFKRQQKVFSILHAIVNEFVSQYSSLEGNELEKIKADLDETEVLMHKVKASLESMKKIQRQAKDKLKFINLHASKYDCQNEVTEIKDLLKLFETTKVSFICTNINQFRSAVVGLNQKISTLEETYSSRDTV</sequence>
<protein>
    <submittedName>
        <fullName evidence="1">Uncharacterized protein</fullName>
    </submittedName>
</protein>